<feature type="domain" description="FAS1-like dehydratase" evidence="2">
    <location>
        <begin position="7"/>
        <end position="137"/>
    </location>
</feature>
<dbReference type="Proteomes" id="UP001597492">
    <property type="component" value="Unassembled WGS sequence"/>
</dbReference>
<comment type="similarity">
    <text evidence="1">Belongs to the UPF0336 family.</text>
</comment>
<dbReference type="SUPFAM" id="SSF54637">
    <property type="entry name" value="Thioesterase/thiol ester dehydrase-isomerase"/>
    <property type="match status" value="1"/>
</dbReference>
<reference evidence="4" key="1">
    <citation type="journal article" date="2019" name="Int. J. Syst. Evol. Microbiol.">
        <title>The Global Catalogue of Microorganisms (GCM) 10K type strain sequencing project: providing services to taxonomists for standard genome sequencing and annotation.</title>
        <authorList>
            <consortium name="The Broad Institute Genomics Platform"/>
            <consortium name="The Broad Institute Genome Sequencing Center for Infectious Disease"/>
            <person name="Wu L."/>
            <person name="Ma J."/>
        </authorList>
    </citation>
    <scope>NUCLEOTIDE SEQUENCE [LARGE SCALE GENOMIC DNA]</scope>
    <source>
        <strain evidence="4">TISTR 1514</strain>
    </source>
</reference>
<keyword evidence="4" id="KW-1185">Reference proteome</keyword>
<dbReference type="PANTHER" id="PTHR43437:SF3">
    <property type="entry name" value="HYDROXYACYL-THIOESTER DEHYDRATASE TYPE 2, MITOCHONDRIAL"/>
    <property type="match status" value="1"/>
</dbReference>
<dbReference type="Pfam" id="PF13452">
    <property type="entry name" value="FAS1_DH_region"/>
    <property type="match status" value="1"/>
</dbReference>
<dbReference type="InterPro" id="IPR050965">
    <property type="entry name" value="UPF0336/Enoyl-CoA_hydratase"/>
</dbReference>
<dbReference type="InterPro" id="IPR016709">
    <property type="entry name" value="HadA-like"/>
</dbReference>
<evidence type="ECO:0000313" key="4">
    <source>
        <dbReference type="Proteomes" id="UP001597492"/>
    </source>
</evidence>
<name>A0ABW5UVS6_9MICO</name>
<gene>
    <name evidence="3" type="ORF">ACFSW7_05245</name>
</gene>
<protein>
    <recommendedName>
        <fullName evidence="1">UPF0336 protein ACFSW7_05245</fullName>
    </recommendedName>
</protein>
<dbReference type="InterPro" id="IPR039569">
    <property type="entry name" value="FAS1-like_DH_region"/>
</dbReference>
<evidence type="ECO:0000313" key="3">
    <source>
        <dbReference type="EMBL" id="MFD2757782.1"/>
    </source>
</evidence>
<evidence type="ECO:0000256" key="1">
    <source>
        <dbReference type="HAMAP-Rule" id="MF_00799"/>
    </source>
</evidence>
<dbReference type="RefSeq" id="WP_019618228.1">
    <property type="nucleotide sequence ID" value="NZ_JBHUNE010000003.1"/>
</dbReference>
<comment type="caution">
    <text evidence="3">The sequence shown here is derived from an EMBL/GenBank/DDBJ whole genome shotgun (WGS) entry which is preliminary data.</text>
</comment>
<dbReference type="Gene3D" id="3.10.129.10">
    <property type="entry name" value="Hotdog Thioesterase"/>
    <property type="match status" value="1"/>
</dbReference>
<organism evidence="3 4">
    <name type="scientific">Gulosibacter faecalis</name>
    <dbReference type="NCBI Taxonomy" id="272240"/>
    <lineage>
        <taxon>Bacteria</taxon>
        <taxon>Bacillati</taxon>
        <taxon>Actinomycetota</taxon>
        <taxon>Actinomycetes</taxon>
        <taxon>Micrococcales</taxon>
        <taxon>Microbacteriaceae</taxon>
        <taxon>Gulosibacter</taxon>
    </lineage>
</organism>
<dbReference type="CDD" id="cd03441">
    <property type="entry name" value="R_hydratase_like"/>
    <property type="match status" value="1"/>
</dbReference>
<sequence>MTVNPELVGRRFALAEPYLVGREHVRAFAAAVFATNPIHVDVAKAREAGYADVVAPTTYPAVLQDRGLQLLLADPAADFELKNVVHADESFTYVRPIVAGDELTAELEVTNVRAVRGNSMLQATTVITDAEGSEVVTAYATLVVGGQEDDR</sequence>
<dbReference type="PANTHER" id="PTHR43437">
    <property type="entry name" value="HYDROXYACYL-THIOESTER DEHYDRATASE TYPE 2, MITOCHONDRIAL-RELATED"/>
    <property type="match status" value="1"/>
</dbReference>
<evidence type="ECO:0000259" key="2">
    <source>
        <dbReference type="Pfam" id="PF13452"/>
    </source>
</evidence>
<dbReference type="HAMAP" id="MF_00799">
    <property type="entry name" value="UPF0336"/>
    <property type="match status" value="1"/>
</dbReference>
<dbReference type="EMBL" id="JBHUNE010000003">
    <property type="protein sequence ID" value="MFD2757782.1"/>
    <property type="molecule type" value="Genomic_DNA"/>
</dbReference>
<proteinExistence type="inferred from homology"/>
<dbReference type="InterPro" id="IPR029069">
    <property type="entry name" value="HotDog_dom_sf"/>
</dbReference>
<accession>A0ABW5UVS6</accession>
<dbReference type="PIRSF" id="PIRSF018072">
    <property type="entry name" value="UCP018072"/>
    <property type="match status" value="1"/>
</dbReference>